<evidence type="ECO:0000256" key="1">
    <source>
        <dbReference type="SAM" id="MobiDB-lite"/>
    </source>
</evidence>
<dbReference type="Proteomes" id="UP000202511">
    <property type="component" value="Segment"/>
</dbReference>
<dbReference type="EMBL" id="KP136319">
    <property type="protein sequence ID" value="AJF97743.1"/>
    <property type="molecule type" value="Genomic_DNA"/>
</dbReference>
<reference evidence="3 4" key="1">
    <citation type="journal article" date="2015" name="Parasitol. Res.">
        <title>Viruses in close associations with free-living amoebae.</title>
        <authorList>
            <person name="Scheid P."/>
        </authorList>
    </citation>
    <scope>NUCLEOTIDE SEQUENCE [LARGE SCALE GENOMIC DNA]</scope>
    <source>
        <strain evidence="3">KlaHel</strain>
    </source>
</reference>
<protein>
    <submittedName>
        <fullName evidence="3">Ankyrin repeat protein</fullName>
    </submittedName>
</protein>
<feature type="region of interest" description="Disordered" evidence="1">
    <location>
        <begin position="78"/>
        <end position="120"/>
    </location>
</feature>
<proteinExistence type="predicted"/>
<dbReference type="CDD" id="cd09917">
    <property type="entry name" value="F-box_SF"/>
    <property type="match status" value="1"/>
</dbReference>
<dbReference type="InterPro" id="IPR001810">
    <property type="entry name" value="F-box_dom"/>
</dbReference>
<accession>A0A0B5IY48</accession>
<feature type="region of interest" description="Disordered" evidence="1">
    <location>
        <begin position="137"/>
        <end position="170"/>
    </location>
</feature>
<dbReference type="InterPro" id="IPR036047">
    <property type="entry name" value="F-box-like_dom_sf"/>
</dbReference>
<organism evidence="3 4">
    <name type="scientific">Pandoravirus inopinatum</name>
    <dbReference type="NCBI Taxonomy" id="1605721"/>
    <lineage>
        <taxon>Viruses</taxon>
        <taxon>Pandoravirus</taxon>
    </lineage>
</organism>
<feature type="region of interest" description="Disordered" evidence="1">
    <location>
        <begin position="1"/>
        <end position="23"/>
    </location>
</feature>
<evidence type="ECO:0000259" key="2">
    <source>
        <dbReference type="Pfam" id="PF12937"/>
    </source>
</evidence>
<dbReference type="Pfam" id="PF12937">
    <property type="entry name" value="F-box-like"/>
    <property type="match status" value="1"/>
</dbReference>
<evidence type="ECO:0000313" key="3">
    <source>
        <dbReference type="EMBL" id="AJF97743.1"/>
    </source>
</evidence>
<name>A0A0B5IY48_9VIRU</name>
<evidence type="ECO:0000313" key="4">
    <source>
        <dbReference type="Proteomes" id="UP000202511"/>
    </source>
</evidence>
<feature type="compositionally biased region" description="Basic residues" evidence="1">
    <location>
        <begin position="101"/>
        <end position="119"/>
    </location>
</feature>
<sequence length="170" mass="18413">METGRSMQEHGTQRRAPAPPANDHLPNEILGLVFGRLQCVDRRVRAAVVCRTWRLVALDDGASGGAVAPARGLPVSEARPFMPPSRRPKRATATACVASSRHTRRFATRSTRSPRRRRAPTAWTISCAPWNSVARMANAPSSRPPPMAHRACSPTHSPIPGSTPATRFGP</sequence>
<dbReference type="GeneID" id="23462660"/>
<dbReference type="SUPFAM" id="SSF81383">
    <property type="entry name" value="F-box domain"/>
    <property type="match status" value="1"/>
</dbReference>
<feature type="domain" description="F-box" evidence="2">
    <location>
        <begin position="23"/>
        <end position="60"/>
    </location>
</feature>
<dbReference type="KEGG" id="vg:23462660"/>
<dbReference type="RefSeq" id="YP_009119978.1">
    <property type="nucleotide sequence ID" value="NC_026440.1"/>
</dbReference>
<dbReference type="Gene3D" id="1.20.1280.50">
    <property type="match status" value="1"/>
</dbReference>